<evidence type="ECO:0000256" key="1">
    <source>
        <dbReference type="SAM" id="MobiDB-lite"/>
    </source>
</evidence>
<sequence>MPLSYSDTMKTRLALLVCEATISQHEVLNFVAHLALGQVSAAEAEEKEPFLKSRGNSTSGAEPDTRPRRCRPSFPLFLLLSLASGVAEAISQNQFSQSTWTLQRPGLPSLPLPFLAHRKSFSPTSARLIQVARGCPQTHASTSRQTQLVVNKQAHFREFGSYL</sequence>
<dbReference type="AlphaFoldDB" id="A0A7J8GB81"/>
<dbReference type="Proteomes" id="UP000593571">
    <property type="component" value="Unassembled WGS sequence"/>
</dbReference>
<reference evidence="2 3" key="1">
    <citation type="journal article" date="2020" name="Nature">
        <title>Six reference-quality genomes reveal evolution of bat adaptations.</title>
        <authorList>
            <person name="Jebb D."/>
            <person name="Huang Z."/>
            <person name="Pippel M."/>
            <person name="Hughes G.M."/>
            <person name="Lavrichenko K."/>
            <person name="Devanna P."/>
            <person name="Winkler S."/>
            <person name="Jermiin L.S."/>
            <person name="Skirmuntt E.C."/>
            <person name="Katzourakis A."/>
            <person name="Burkitt-Gray L."/>
            <person name="Ray D.A."/>
            <person name="Sullivan K.A.M."/>
            <person name="Roscito J.G."/>
            <person name="Kirilenko B.M."/>
            <person name="Davalos L.M."/>
            <person name="Corthals A.P."/>
            <person name="Power M.L."/>
            <person name="Jones G."/>
            <person name="Ransome R.D."/>
            <person name="Dechmann D.K.N."/>
            <person name="Locatelli A.G."/>
            <person name="Puechmaille S.J."/>
            <person name="Fedrigo O."/>
            <person name="Jarvis E.D."/>
            <person name="Hiller M."/>
            <person name="Vernes S.C."/>
            <person name="Myers E.W."/>
            <person name="Teeling E.C."/>
        </authorList>
    </citation>
    <scope>NUCLEOTIDE SEQUENCE [LARGE SCALE GENOMIC DNA]</scope>
    <source>
        <strain evidence="2">MRouAeg1</strain>
        <tissue evidence="2">Muscle</tissue>
    </source>
</reference>
<evidence type="ECO:0000313" key="3">
    <source>
        <dbReference type="Proteomes" id="UP000593571"/>
    </source>
</evidence>
<dbReference type="EMBL" id="JACASE010000006">
    <property type="protein sequence ID" value="KAF6456915.1"/>
    <property type="molecule type" value="Genomic_DNA"/>
</dbReference>
<evidence type="ECO:0000313" key="2">
    <source>
        <dbReference type="EMBL" id="KAF6456915.1"/>
    </source>
</evidence>
<gene>
    <name evidence="2" type="ORF">HJG63_011548</name>
</gene>
<feature type="region of interest" description="Disordered" evidence="1">
    <location>
        <begin position="46"/>
        <end position="68"/>
    </location>
</feature>
<comment type="caution">
    <text evidence="2">The sequence shown here is derived from an EMBL/GenBank/DDBJ whole genome shotgun (WGS) entry which is preliminary data.</text>
</comment>
<protein>
    <submittedName>
        <fullName evidence="2">Uncharacterized protein</fullName>
    </submittedName>
</protein>
<organism evidence="2 3">
    <name type="scientific">Rousettus aegyptiacus</name>
    <name type="common">Egyptian fruit bat</name>
    <name type="synonym">Pteropus aegyptiacus</name>
    <dbReference type="NCBI Taxonomy" id="9407"/>
    <lineage>
        <taxon>Eukaryota</taxon>
        <taxon>Metazoa</taxon>
        <taxon>Chordata</taxon>
        <taxon>Craniata</taxon>
        <taxon>Vertebrata</taxon>
        <taxon>Euteleostomi</taxon>
        <taxon>Mammalia</taxon>
        <taxon>Eutheria</taxon>
        <taxon>Laurasiatheria</taxon>
        <taxon>Chiroptera</taxon>
        <taxon>Yinpterochiroptera</taxon>
        <taxon>Pteropodoidea</taxon>
        <taxon>Pteropodidae</taxon>
        <taxon>Rousettinae</taxon>
        <taxon>Rousettus</taxon>
    </lineage>
</organism>
<proteinExistence type="predicted"/>
<accession>A0A7J8GB81</accession>
<keyword evidence="3" id="KW-1185">Reference proteome</keyword>
<name>A0A7J8GB81_ROUAE</name>